<accession>A0A081NA87</accession>
<feature type="compositionally biased region" description="Polar residues" evidence="1">
    <location>
        <begin position="378"/>
        <end position="395"/>
    </location>
</feature>
<dbReference type="Proteomes" id="UP000028006">
    <property type="component" value="Unassembled WGS sequence"/>
</dbReference>
<evidence type="ECO:0000313" key="3">
    <source>
        <dbReference type="Proteomes" id="UP000028006"/>
    </source>
</evidence>
<feature type="region of interest" description="Disordered" evidence="1">
    <location>
        <begin position="213"/>
        <end position="426"/>
    </location>
</feature>
<feature type="compositionally biased region" description="Basic and acidic residues" evidence="1">
    <location>
        <begin position="225"/>
        <end position="234"/>
    </location>
</feature>
<sequence>MHRVIASATLLIVFSRGVYSQQPDSAAKLSALTLLASIALELKSISDTVAPDSRFLLPPAWPEDYKQAPSSGKRTKNKSTQDPKGYSANPISPPPPKPAQSSVSASNGGGGDGGDGGSGDEPPEDKPNNVADYMPPVKDRQALLEEFIKALIIALDTDFTDTLANWITSHPDFCNNLSPQETSIILKRLNNLQISAAAQELLPQALLKAYSQSQRQNHSIKQKPPKTDAKKEKLPPQVSAASTTKPAENPNSKPPRKKVTFLLPPKISPDQPLQRRKKTSSASEQHGKSHASTTQQDSVAEDPKTNTYDTDYPKLPAPQPPVTVRVPKILRTGASKPKASDTSPATGENTSEPISAHGNTDKRKSKEKVPRKKRNNRKQSPAEASTIPTADQSYELSAEPVPSTSAAKTSKSKSNKDFLPPLKPLSEEELRALIRKNEAKEAKKQKTLEKKRIIAEKRRADKEDEKDKKKSLSHNQAQPSTSATSESQSVAQYAEPLPPASDDKSATPLQGAEYEVSSVSNSPQAARNRTHRDSKGSKYKRKKNKKFPESTLISQTTSPESGIQNPTCSADSLEQPPLSEQNVIQQYSLEIAYQYFMDNPDNHFQIWEAISGAVNQFIQNQEAVPEQLETLLWIAARENQEALQALFRLHSIGKLNRPLRLLRTLQYFLACRYELLQQNTGNINSAPLGWIVVHTVSNNPIPESDTSWEEIKALLLSLLTHHSSTTMATTAPDNHYGIAYLLRWFSERGFHSTSSPAQLPAQREQLTNDFLADSNLLSSVSYRLRQRVVQMILIAHKASKPDLLPDQKKDLKALLYDHYLRLEQWVNSLPAHIQHSEWVNSLPAHIQHSAEIDPVAFIHQHLDRRLAATWVNALGAFADIPQHELNHLSRTLLEGDKYYEKHFCEVCKDYNPYPCQFCCDNEHLFFMHANCASSEPPKSTTRKCPENSNPAAPCQLEANGFPDHYARKEIREGFSSLRNLEALSSAALLPQNYFSDTPAVELLTQLVAADISNQESLSGIVRWLELEFFDGDGQFLTQFREALEKLVQQLSDDKIEHARIVIQKINQLLAKLKY</sequence>
<evidence type="ECO:0000256" key="1">
    <source>
        <dbReference type="SAM" id="MobiDB-lite"/>
    </source>
</evidence>
<feature type="compositionally biased region" description="Polar residues" evidence="1">
    <location>
        <begin position="473"/>
        <end position="491"/>
    </location>
</feature>
<feature type="compositionally biased region" description="Polar residues" evidence="1">
    <location>
        <begin position="551"/>
        <end position="577"/>
    </location>
</feature>
<feature type="compositionally biased region" description="Polar residues" evidence="1">
    <location>
        <begin position="517"/>
        <end position="527"/>
    </location>
</feature>
<reference evidence="2 3" key="1">
    <citation type="submission" date="2014-06" db="EMBL/GenBank/DDBJ databases">
        <title>Whole Genome Sequences of Three Symbiotic Endozoicomonas Bacteria.</title>
        <authorList>
            <person name="Neave M.J."/>
            <person name="Apprill A."/>
            <person name="Voolstra C.R."/>
        </authorList>
    </citation>
    <scope>NUCLEOTIDE SEQUENCE [LARGE SCALE GENOMIC DNA]</scope>
    <source>
        <strain evidence="2 3">LMG 24815</strain>
    </source>
</reference>
<feature type="compositionally biased region" description="Basic and acidic residues" evidence="1">
    <location>
        <begin position="438"/>
        <end position="470"/>
    </location>
</feature>
<keyword evidence="3" id="KW-1185">Reference proteome</keyword>
<feature type="region of interest" description="Disordered" evidence="1">
    <location>
        <begin position="60"/>
        <end position="134"/>
    </location>
</feature>
<gene>
    <name evidence="2" type="ORF">GZ77_01540</name>
</gene>
<organism evidence="2 3">
    <name type="scientific">Endozoicomonas montiporae</name>
    <dbReference type="NCBI Taxonomy" id="1027273"/>
    <lineage>
        <taxon>Bacteria</taxon>
        <taxon>Pseudomonadati</taxon>
        <taxon>Pseudomonadota</taxon>
        <taxon>Gammaproteobacteria</taxon>
        <taxon>Oceanospirillales</taxon>
        <taxon>Endozoicomonadaceae</taxon>
        <taxon>Endozoicomonas</taxon>
    </lineage>
</organism>
<feature type="compositionally biased region" description="Polar residues" evidence="1">
    <location>
        <begin position="340"/>
        <end position="353"/>
    </location>
</feature>
<feature type="compositionally biased region" description="Polar residues" evidence="1">
    <location>
        <begin position="239"/>
        <end position="251"/>
    </location>
</feature>
<comment type="caution">
    <text evidence="2">The sequence shown here is derived from an EMBL/GenBank/DDBJ whole genome shotgun (WGS) entry which is preliminary data.</text>
</comment>
<dbReference type="EMBL" id="JOKG01000001">
    <property type="protein sequence ID" value="KEQ15360.1"/>
    <property type="molecule type" value="Genomic_DNA"/>
</dbReference>
<feature type="compositionally biased region" description="Basic and acidic residues" evidence="1">
    <location>
        <begin position="359"/>
        <end position="368"/>
    </location>
</feature>
<dbReference type="AlphaFoldDB" id="A0A081NA87"/>
<feature type="compositionally biased region" description="Polar residues" evidence="1">
    <location>
        <begin position="68"/>
        <end position="82"/>
    </location>
</feature>
<name>A0A081NA87_9GAMM</name>
<feature type="compositionally biased region" description="Gly residues" evidence="1">
    <location>
        <begin position="107"/>
        <end position="119"/>
    </location>
</feature>
<evidence type="ECO:0000313" key="2">
    <source>
        <dbReference type="EMBL" id="KEQ15360.1"/>
    </source>
</evidence>
<proteinExistence type="predicted"/>
<feature type="compositionally biased region" description="Polar residues" evidence="1">
    <location>
        <begin position="280"/>
        <end position="298"/>
    </location>
</feature>
<protein>
    <submittedName>
        <fullName evidence="2">Uncharacterized protein</fullName>
    </submittedName>
</protein>
<feature type="region of interest" description="Disordered" evidence="1">
    <location>
        <begin position="438"/>
        <end position="577"/>
    </location>
</feature>